<evidence type="ECO:0000313" key="3">
    <source>
        <dbReference type="EMBL" id="MBG6135074.1"/>
    </source>
</evidence>
<dbReference type="Pfam" id="PF03551">
    <property type="entry name" value="PadR"/>
    <property type="match status" value="1"/>
</dbReference>
<dbReference type="GO" id="GO:0003677">
    <property type="term" value="F:DNA binding"/>
    <property type="evidence" value="ECO:0007669"/>
    <property type="project" value="UniProtKB-KW"/>
</dbReference>
<dbReference type="EMBL" id="JADOUF010000001">
    <property type="protein sequence ID" value="MBG6135074.1"/>
    <property type="molecule type" value="Genomic_DNA"/>
</dbReference>
<comment type="caution">
    <text evidence="3">The sequence shown here is derived from an EMBL/GenBank/DDBJ whole genome shotgun (WGS) entry which is preliminary data.</text>
</comment>
<dbReference type="RefSeq" id="WP_197002234.1">
    <property type="nucleotide sequence ID" value="NZ_BONS01000004.1"/>
</dbReference>
<dbReference type="InterPro" id="IPR036390">
    <property type="entry name" value="WH_DNA-bd_sf"/>
</dbReference>
<accession>A0A8J7GLA1</accession>
<reference evidence="3" key="1">
    <citation type="submission" date="2020-11" db="EMBL/GenBank/DDBJ databases">
        <title>Sequencing the genomes of 1000 actinobacteria strains.</title>
        <authorList>
            <person name="Klenk H.-P."/>
        </authorList>
    </citation>
    <scope>NUCLEOTIDE SEQUENCE</scope>
    <source>
        <strain evidence="3">DSM 45356</strain>
    </source>
</reference>
<gene>
    <name evidence="3" type="ORF">IW245_001268</name>
</gene>
<sequence length="179" mass="20193">MALEHAIVVSLLEKPGTGYELARRFDRSIGFFWAASHQQIYRVLHRMTADGWVDIAEVPDEAHRITKVYTVTDAGRAALAAWMRAPSEPEQHRSDLGVKVRGAAFDDPAVLVADVTGHRDAHAERLALYTEIEERDFPAGETRDSARRLQHLVLRAGIRYEQGWLAWCEEVLTELGDMT</sequence>
<dbReference type="Pfam" id="PF10400">
    <property type="entry name" value="Vir_act_alpha_C"/>
    <property type="match status" value="1"/>
</dbReference>
<dbReference type="AlphaFoldDB" id="A0A8J7GLA1"/>
<name>A0A8J7GLA1_9ACTN</name>
<feature type="domain" description="Transcription regulator PadR N-terminal" evidence="1">
    <location>
        <begin position="11"/>
        <end position="80"/>
    </location>
</feature>
<dbReference type="PANTHER" id="PTHR43252">
    <property type="entry name" value="TRANSCRIPTIONAL REGULATOR YQJI"/>
    <property type="match status" value="1"/>
</dbReference>
<dbReference type="PANTHER" id="PTHR43252:SF4">
    <property type="entry name" value="TRANSCRIPTIONAL REGULATORY PROTEIN"/>
    <property type="match status" value="1"/>
</dbReference>
<evidence type="ECO:0000313" key="4">
    <source>
        <dbReference type="Proteomes" id="UP000622552"/>
    </source>
</evidence>
<protein>
    <submittedName>
        <fullName evidence="3">DNA-binding PadR family transcriptional regulator</fullName>
    </submittedName>
</protein>
<dbReference type="Gene3D" id="6.10.140.190">
    <property type="match status" value="1"/>
</dbReference>
<keyword evidence="4" id="KW-1185">Reference proteome</keyword>
<feature type="domain" description="Transcription regulator PadR C-terminal" evidence="2">
    <location>
        <begin position="93"/>
        <end position="175"/>
    </location>
</feature>
<dbReference type="Proteomes" id="UP000622552">
    <property type="component" value="Unassembled WGS sequence"/>
</dbReference>
<dbReference type="SUPFAM" id="SSF46785">
    <property type="entry name" value="Winged helix' DNA-binding domain"/>
    <property type="match status" value="1"/>
</dbReference>
<dbReference type="Gene3D" id="1.10.10.10">
    <property type="entry name" value="Winged helix-like DNA-binding domain superfamily/Winged helix DNA-binding domain"/>
    <property type="match status" value="1"/>
</dbReference>
<organism evidence="3 4">
    <name type="scientific">Longispora fulva</name>
    <dbReference type="NCBI Taxonomy" id="619741"/>
    <lineage>
        <taxon>Bacteria</taxon>
        <taxon>Bacillati</taxon>
        <taxon>Actinomycetota</taxon>
        <taxon>Actinomycetes</taxon>
        <taxon>Micromonosporales</taxon>
        <taxon>Micromonosporaceae</taxon>
        <taxon>Longispora</taxon>
    </lineage>
</organism>
<evidence type="ECO:0000259" key="2">
    <source>
        <dbReference type="Pfam" id="PF10400"/>
    </source>
</evidence>
<proteinExistence type="predicted"/>
<dbReference type="InterPro" id="IPR005149">
    <property type="entry name" value="Tscrpt_reg_PadR_N"/>
</dbReference>
<keyword evidence="3" id="KW-0238">DNA-binding</keyword>
<dbReference type="InterPro" id="IPR036388">
    <property type="entry name" value="WH-like_DNA-bd_sf"/>
</dbReference>
<dbReference type="InterPro" id="IPR018309">
    <property type="entry name" value="Tscrpt_reg_PadR_C"/>
</dbReference>
<evidence type="ECO:0000259" key="1">
    <source>
        <dbReference type="Pfam" id="PF03551"/>
    </source>
</evidence>